<evidence type="ECO:0000313" key="3">
    <source>
        <dbReference type="Proteomes" id="UP000011688"/>
    </source>
</evidence>
<protein>
    <submittedName>
        <fullName evidence="2">Uncharacterized protein</fullName>
    </submittedName>
</protein>
<evidence type="ECO:0000256" key="1">
    <source>
        <dbReference type="SAM" id="MobiDB-lite"/>
    </source>
</evidence>
<proteinExistence type="predicted"/>
<dbReference type="EMBL" id="AOIB01000025">
    <property type="protein sequence ID" value="ELY57174.1"/>
    <property type="molecule type" value="Genomic_DNA"/>
</dbReference>
<keyword evidence="3" id="KW-1185">Reference proteome</keyword>
<evidence type="ECO:0000313" key="2">
    <source>
        <dbReference type="EMBL" id="ELY57174.1"/>
    </source>
</evidence>
<dbReference type="AlphaFoldDB" id="L9X5U1"/>
<comment type="caution">
    <text evidence="2">The sequence shown here is derived from an EMBL/GenBank/DDBJ whole genome shotgun (WGS) entry which is preliminary data.</text>
</comment>
<name>L9X5U1_9EURY</name>
<dbReference type="eggNOG" id="arCOG11878">
    <property type="taxonomic scope" value="Archaea"/>
</dbReference>
<feature type="region of interest" description="Disordered" evidence="1">
    <location>
        <begin position="1"/>
        <end position="21"/>
    </location>
</feature>
<dbReference type="Proteomes" id="UP000011688">
    <property type="component" value="Unassembled WGS sequence"/>
</dbReference>
<organism evidence="2 3">
    <name type="scientific">Natronococcus amylolyticus DSM 10524</name>
    <dbReference type="NCBI Taxonomy" id="1227497"/>
    <lineage>
        <taxon>Archaea</taxon>
        <taxon>Methanobacteriati</taxon>
        <taxon>Methanobacteriota</taxon>
        <taxon>Stenosarchaea group</taxon>
        <taxon>Halobacteria</taxon>
        <taxon>Halobacteriales</taxon>
        <taxon>Natrialbaceae</taxon>
        <taxon>Natronococcus</taxon>
    </lineage>
</organism>
<gene>
    <name evidence="2" type="ORF">C491_11753</name>
</gene>
<dbReference type="RefSeq" id="WP_005556396.1">
    <property type="nucleotide sequence ID" value="NZ_AOIB01000025.1"/>
</dbReference>
<sequence>MVTSSSAETATDGGVDPACTESGPADVRLVPACTDDDLAVFCVTNDGTRPASLEWRPVEPPEERIEFVDCQTVRVVGEFVDVIVGATFVAADGQIGNLFEPFGGVDGVRTFDVRELEGVPDDAIIDGIEAFRDDPVLPGAGDLAATNPEFDACQEEFFGEVLVESGSDGEDEDPEDGADAEAVEDVPADELETLTIDAGETTCFAVEAPNGPVAVQLLRDGEVLAERTSAADVDCSRPISADEVGAVVGSPDEFVDDRDRS</sequence>
<accession>L9X5U1</accession>
<reference evidence="2 3" key="1">
    <citation type="journal article" date="2014" name="PLoS Genet.">
        <title>Phylogenetically driven sequencing of extremely halophilic archaea reveals strategies for static and dynamic osmo-response.</title>
        <authorList>
            <person name="Becker E.A."/>
            <person name="Seitzer P.M."/>
            <person name="Tritt A."/>
            <person name="Larsen D."/>
            <person name="Krusor M."/>
            <person name="Yao A.I."/>
            <person name="Wu D."/>
            <person name="Madern D."/>
            <person name="Eisen J.A."/>
            <person name="Darling A.E."/>
            <person name="Facciotti M.T."/>
        </authorList>
    </citation>
    <scope>NUCLEOTIDE SEQUENCE [LARGE SCALE GENOMIC DNA]</scope>
    <source>
        <strain evidence="2 3">DSM 10524</strain>
    </source>
</reference>